<dbReference type="InterPro" id="IPR038731">
    <property type="entry name" value="RgtA/B/C-like"/>
</dbReference>
<dbReference type="GO" id="GO:0005886">
    <property type="term" value="C:plasma membrane"/>
    <property type="evidence" value="ECO:0007669"/>
    <property type="project" value="UniProtKB-SubCell"/>
</dbReference>
<keyword evidence="3" id="KW-0328">Glycosyltransferase</keyword>
<dbReference type="EMBL" id="LATL02000144">
    <property type="protein sequence ID" value="KKD39425.1"/>
    <property type="molecule type" value="Genomic_DNA"/>
</dbReference>
<feature type="transmembrane region" description="Helical" evidence="8">
    <location>
        <begin position="314"/>
        <end position="331"/>
    </location>
</feature>
<keyword evidence="2" id="KW-1003">Cell membrane</keyword>
<keyword evidence="6 8" id="KW-1133">Transmembrane helix</keyword>
<feature type="domain" description="Glycosyltransferase RgtA/B/C/D-like" evidence="9">
    <location>
        <begin position="99"/>
        <end position="262"/>
    </location>
</feature>
<dbReference type="PANTHER" id="PTHR33908">
    <property type="entry name" value="MANNOSYLTRANSFERASE YKCB-RELATED"/>
    <property type="match status" value="1"/>
</dbReference>
<keyword evidence="4 10" id="KW-0808">Transferase</keyword>
<accession>A0A0F5YMK9</accession>
<evidence type="ECO:0000256" key="1">
    <source>
        <dbReference type="ARBA" id="ARBA00004651"/>
    </source>
</evidence>
<dbReference type="RefSeq" id="WP_046277102.1">
    <property type="nucleotide sequence ID" value="NZ_LATL02000144.1"/>
</dbReference>
<evidence type="ECO:0000256" key="3">
    <source>
        <dbReference type="ARBA" id="ARBA00022676"/>
    </source>
</evidence>
<keyword evidence="5 8" id="KW-0812">Transmembrane</keyword>
<dbReference type="Proteomes" id="UP000033607">
    <property type="component" value="Unassembled WGS sequence"/>
</dbReference>
<evidence type="ECO:0000256" key="7">
    <source>
        <dbReference type="ARBA" id="ARBA00023136"/>
    </source>
</evidence>
<feature type="transmembrane region" description="Helical" evidence="8">
    <location>
        <begin position="283"/>
        <end position="302"/>
    </location>
</feature>
<evidence type="ECO:0000313" key="10">
    <source>
        <dbReference type="EMBL" id="KKD39425.1"/>
    </source>
</evidence>
<feature type="transmembrane region" description="Helical" evidence="8">
    <location>
        <begin position="15"/>
        <end position="33"/>
    </location>
</feature>
<keyword evidence="7 8" id="KW-0472">Membrane</keyword>
<dbReference type="InterPro" id="IPR050297">
    <property type="entry name" value="LipidA_mod_glycosyltrf_83"/>
</dbReference>
<sequence length="532" mass="60937">MFSRYKLFTGTRHRYLVILLVISILIGVVFRFIELDRKVFWHDEVYTNFRVSGLTLTKVYPEFFDNQIVAAPSLLNYQRIQPNTNFIDTINSLIIDDPQHPPLYFLMARGWMSIFGSSITASRFLPALLSLLALPFMYGLALELFGSHFTALLATAFLSLSPIDIIHAQTARQYGLLTVFIIASNYLLLKSIRSSGWLFWGLYSLACTLGLYTHPFFGLTIIAQFAYIFLLISSSRLKKDSLYLLLKFFSALVVAVILFSPWIHVIVSNFQRAIDTTNWTQASLSLLDLIKYWILSFTSLLIDIDLGFNNPWTYLLRLPFLTLILIGLYQVCERTPALTRQFILTSIFVPFLILVLPDLLMGGQRSSVTRYLVSCFPGIQLAVTYLFAVHINSGRFSWVDGVGLWRGMLALCLTASIISASQSAYSETWWSKSLSYWNPEIARQINVPNFPYVVTDQGDNYINFGETISLSYLLDKDVKFILMSQQPQLSLIPKYKRVFILRPSTSLRKTLEQKGYQLELIFEPGDLWKLRP</sequence>
<name>A0A0F5YMK9_9CYAN</name>
<evidence type="ECO:0000256" key="6">
    <source>
        <dbReference type="ARBA" id="ARBA00022989"/>
    </source>
</evidence>
<comment type="subcellular location">
    <subcellularLocation>
        <location evidence="1">Cell membrane</location>
        <topology evidence="1">Multi-pass membrane protein</topology>
    </subcellularLocation>
</comment>
<feature type="transmembrane region" description="Helical" evidence="8">
    <location>
        <begin position="368"/>
        <end position="391"/>
    </location>
</feature>
<feature type="transmembrane region" description="Helical" evidence="8">
    <location>
        <begin position="212"/>
        <end position="232"/>
    </location>
</feature>
<protein>
    <submittedName>
        <fullName evidence="10">Glycosyl transferase family 39</fullName>
    </submittedName>
</protein>
<dbReference type="GO" id="GO:0009103">
    <property type="term" value="P:lipopolysaccharide biosynthetic process"/>
    <property type="evidence" value="ECO:0007669"/>
    <property type="project" value="UniProtKB-ARBA"/>
</dbReference>
<evidence type="ECO:0000256" key="2">
    <source>
        <dbReference type="ARBA" id="ARBA00022475"/>
    </source>
</evidence>
<comment type="caution">
    <text evidence="10">The sequence shown here is derived from an EMBL/GenBank/DDBJ whole genome shotgun (WGS) entry which is preliminary data.</text>
</comment>
<feature type="transmembrane region" description="Helical" evidence="8">
    <location>
        <begin position="144"/>
        <end position="162"/>
    </location>
</feature>
<organism evidence="10 11">
    <name type="scientific">Limnoraphis robusta CS-951</name>
    <dbReference type="NCBI Taxonomy" id="1637645"/>
    <lineage>
        <taxon>Bacteria</taxon>
        <taxon>Bacillati</taxon>
        <taxon>Cyanobacteriota</taxon>
        <taxon>Cyanophyceae</taxon>
        <taxon>Oscillatoriophycideae</taxon>
        <taxon>Oscillatoriales</taxon>
        <taxon>Sirenicapillariaceae</taxon>
        <taxon>Limnoraphis</taxon>
    </lineage>
</organism>
<reference evidence="10 11" key="1">
    <citation type="submission" date="2015-06" db="EMBL/GenBank/DDBJ databases">
        <title>Draft genome assembly of filamentous brackish cyanobacterium Limnoraphis robusta strain CS-951.</title>
        <authorList>
            <person name="Willis A."/>
            <person name="Parks M."/>
            <person name="Burford M.A."/>
        </authorList>
    </citation>
    <scope>NUCLEOTIDE SEQUENCE [LARGE SCALE GENOMIC DNA]</scope>
    <source>
        <strain evidence="10 11">CS-951</strain>
    </source>
</reference>
<evidence type="ECO:0000259" key="9">
    <source>
        <dbReference type="Pfam" id="PF13231"/>
    </source>
</evidence>
<dbReference type="PANTHER" id="PTHR33908:SF11">
    <property type="entry name" value="MEMBRANE PROTEIN"/>
    <property type="match status" value="1"/>
</dbReference>
<evidence type="ECO:0000313" key="11">
    <source>
        <dbReference type="Proteomes" id="UP000033607"/>
    </source>
</evidence>
<dbReference type="GO" id="GO:0016763">
    <property type="term" value="F:pentosyltransferase activity"/>
    <property type="evidence" value="ECO:0007669"/>
    <property type="project" value="TreeGrafter"/>
</dbReference>
<evidence type="ECO:0000256" key="5">
    <source>
        <dbReference type="ARBA" id="ARBA00022692"/>
    </source>
</evidence>
<dbReference type="AlphaFoldDB" id="A0A0F5YMK9"/>
<feature type="transmembrane region" description="Helical" evidence="8">
    <location>
        <begin position="337"/>
        <end position="356"/>
    </location>
</feature>
<proteinExistence type="predicted"/>
<dbReference type="OrthoDB" id="495800at2"/>
<feature type="transmembrane region" description="Helical" evidence="8">
    <location>
        <begin position="114"/>
        <end position="138"/>
    </location>
</feature>
<gene>
    <name evidence="10" type="ORF">WN50_03425</name>
</gene>
<evidence type="ECO:0000256" key="8">
    <source>
        <dbReference type="SAM" id="Phobius"/>
    </source>
</evidence>
<feature type="transmembrane region" description="Helical" evidence="8">
    <location>
        <begin position="174"/>
        <end position="192"/>
    </location>
</feature>
<feature type="transmembrane region" description="Helical" evidence="8">
    <location>
        <begin position="403"/>
        <end position="425"/>
    </location>
</feature>
<feature type="transmembrane region" description="Helical" evidence="8">
    <location>
        <begin position="244"/>
        <end position="263"/>
    </location>
</feature>
<dbReference type="PATRIC" id="fig|1637645.4.peg.2944"/>
<dbReference type="Pfam" id="PF13231">
    <property type="entry name" value="PMT_2"/>
    <property type="match status" value="1"/>
</dbReference>
<evidence type="ECO:0000256" key="4">
    <source>
        <dbReference type="ARBA" id="ARBA00022679"/>
    </source>
</evidence>